<keyword evidence="8" id="KW-0378">Hydrolase</keyword>
<dbReference type="InterPro" id="IPR017850">
    <property type="entry name" value="Alkaline_phosphatase_core_sf"/>
</dbReference>
<keyword evidence="5 6" id="KW-0472">Membrane</keyword>
<gene>
    <name evidence="8" type="ORF">FA584_01885</name>
</gene>
<evidence type="ECO:0000256" key="5">
    <source>
        <dbReference type="ARBA" id="ARBA00023136"/>
    </source>
</evidence>
<sequence>MNNMLWLSAGLFLIALFTSKHRTYTSRTASIGAVVIFLYMVLSACYIVSNYFTGEGINDAVIFHLRYGLDGSGFADYYLIIAVGIGLLISSLMISVFYYRMLKNSVLSEHQKLKRLISTVSLILALIIHPTVRFLGESALSVLGVENPLSLKYNFSDYYKTASLSAISENHPNLVYIFAESFEDTYFDEKIFPSLVTALRPIREQSISFTQIKQAWGTSWTIAGMTSVMCGLPLVTPSRNSDSPQGNSMSKMSTFYSGAVCMSDMLHKEGYKLIYRSGSPLEFAGVDKLYKTHQFDDIKGIKELKPLLSNPSYQTPWGLYDDTLFDIARNDFKKYSKSKQKFAMFLSTMDTHHPYGHVSKSCKAQEYKDGSNSMLNAVICSDELIAKFIKQIQDSPYGKNTIIVVGSDHLAMHNMAIDDLMKGERRDQFMIIDPRLSHGDKIEKVGSTLDIGATLLSFLGYKGTVGLSRDLLGDEPSLMEEFKDVDKLLNAWSNEISRFWEFPKIEKELVLDTTKNSLKIGSTLYKFPILLHLSENLEVSPFFEVKLKFFETVKLFGYLHDYHAEDAFLWVDKCSRINTLSSENNVSLKGKYCFALGKLGGEITTEALNSEKKLSLELLNQTLTLPFEEEKAIQRRENLMQIKEK</sequence>
<dbReference type="PANTHER" id="PTHR47371">
    <property type="entry name" value="LIPOTEICHOIC ACID SYNTHASE"/>
    <property type="match status" value="1"/>
</dbReference>
<dbReference type="PANTHER" id="PTHR47371:SF3">
    <property type="entry name" value="PHOSPHOGLYCEROL TRANSFERASE I"/>
    <property type="match status" value="1"/>
</dbReference>
<dbReference type="GO" id="GO:0016787">
    <property type="term" value="F:hydrolase activity"/>
    <property type="evidence" value="ECO:0007669"/>
    <property type="project" value="UniProtKB-KW"/>
</dbReference>
<evidence type="ECO:0000256" key="1">
    <source>
        <dbReference type="ARBA" id="ARBA00004651"/>
    </source>
</evidence>
<dbReference type="GO" id="GO:0005886">
    <property type="term" value="C:plasma membrane"/>
    <property type="evidence" value="ECO:0007669"/>
    <property type="project" value="UniProtKB-SubCell"/>
</dbReference>
<dbReference type="Pfam" id="PF00884">
    <property type="entry name" value="Sulfatase"/>
    <property type="match status" value="1"/>
</dbReference>
<keyword evidence="4 6" id="KW-1133">Transmembrane helix</keyword>
<dbReference type="EMBL" id="CP039734">
    <property type="protein sequence ID" value="QIR75032.1"/>
    <property type="molecule type" value="Genomic_DNA"/>
</dbReference>
<feature type="transmembrane region" description="Helical" evidence="6">
    <location>
        <begin position="77"/>
        <end position="101"/>
    </location>
</feature>
<evidence type="ECO:0000313" key="8">
    <source>
        <dbReference type="EMBL" id="QIR75032.1"/>
    </source>
</evidence>
<dbReference type="InterPro" id="IPR000917">
    <property type="entry name" value="Sulfatase_N"/>
</dbReference>
<organism evidence="8 9">
    <name type="scientific">Sulfurospirillum diekertiae</name>
    <dbReference type="NCBI Taxonomy" id="1854492"/>
    <lineage>
        <taxon>Bacteria</taxon>
        <taxon>Pseudomonadati</taxon>
        <taxon>Campylobacterota</taxon>
        <taxon>Epsilonproteobacteria</taxon>
        <taxon>Campylobacterales</taxon>
        <taxon>Sulfurospirillaceae</taxon>
        <taxon>Sulfurospirillum</taxon>
    </lineage>
</organism>
<feature type="transmembrane region" description="Helical" evidence="6">
    <location>
        <begin position="113"/>
        <end position="132"/>
    </location>
</feature>
<accession>A0AA92FET9</accession>
<evidence type="ECO:0000256" key="3">
    <source>
        <dbReference type="ARBA" id="ARBA00022692"/>
    </source>
</evidence>
<name>A0AA92FET9_9BACT</name>
<feature type="domain" description="Sulfatase N-terminal" evidence="7">
    <location>
        <begin position="172"/>
        <end position="461"/>
    </location>
</feature>
<keyword evidence="3 6" id="KW-0812">Transmembrane</keyword>
<reference evidence="8 9" key="1">
    <citation type="journal article" date="2017" name="Environ. Sci. Technol.">
        <title>Organohalide Respiration with Chlorinated Ethenes under Low pH Conditions.</title>
        <authorList>
            <person name="Yang Y."/>
            <person name="Capiro N.L."/>
            <person name="Marcet T.F."/>
            <person name="Yan J."/>
            <person name="Pennell K.D."/>
            <person name="Loffler F.E."/>
        </authorList>
    </citation>
    <scope>NUCLEOTIDE SEQUENCE [LARGE SCALE GENOMIC DNA]</scope>
    <source>
        <strain evidence="8 9">ACSDCE</strain>
    </source>
</reference>
<feature type="transmembrane region" description="Helical" evidence="6">
    <location>
        <begin position="6"/>
        <end position="24"/>
    </location>
</feature>
<comment type="subcellular location">
    <subcellularLocation>
        <location evidence="1">Cell membrane</location>
        <topology evidence="1">Multi-pass membrane protein</topology>
    </subcellularLocation>
</comment>
<evidence type="ECO:0000259" key="7">
    <source>
        <dbReference type="Pfam" id="PF00884"/>
    </source>
</evidence>
<evidence type="ECO:0000256" key="6">
    <source>
        <dbReference type="SAM" id="Phobius"/>
    </source>
</evidence>
<evidence type="ECO:0000313" key="9">
    <source>
        <dbReference type="Proteomes" id="UP000502831"/>
    </source>
</evidence>
<dbReference type="Proteomes" id="UP000502831">
    <property type="component" value="Chromosome"/>
</dbReference>
<evidence type="ECO:0000256" key="4">
    <source>
        <dbReference type="ARBA" id="ARBA00022989"/>
    </source>
</evidence>
<dbReference type="Gene3D" id="3.40.720.10">
    <property type="entry name" value="Alkaline Phosphatase, subunit A"/>
    <property type="match status" value="1"/>
</dbReference>
<dbReference type="InterPro" id="IPR050448">
    <property type="entry name" value="OpgB/LTA_synthase_biosynth"/>
</dbReference>
<evidence type="ECO:0000256" key="2">
    <source>
        <dbReference type="ARBA" id="ARBA00022475"/>
    </source>
</evidence>
<dbReference type="AlphaFoldDB" id="A0AA92FET9"/>
<protein>
    <submittedName>
        <fullName evidence="8">Sulfatase-like hydrolase/transferase</fullName>
    </submittedName>
</protein>
<dbReference type="SUPFAM" id="SSF53649">
    <property type="entry name" value="Alkaline phosphatase-like"/>
    <property type="match status" value="1"/>
</dbReference>
<keyword evidence="2" id="KW-1003">Cell membrane</keyword>
<dbReference type="CDD" id="cd16015">
    <property type="entry name" value="LTA_synthase"/>
    <property type="match status" value="1"/>
</dbReference>
<feature type="transmembrane region" description="Helical" evidence="6">
    <location>
        <begin position="31"/>
        <end position="49"/>
    </location>
</feature>
<proteinExistence type="predicted"/>
<dbReference type="RefSeq" id="WP_167749166.1">
    <property type="nucleotide sequence ID" value="NZ_CP039734.2"/>
</dbReference>